<feature type="transmembrane region" description="Helical" evidence="8">
    <location>
        <begin position="252"/>
        <end position="268"/>
    </location>
</feature>
<comment type="subcellular location">
    <subcellularLocation>
        <location evidence="1">Cell membrane</location>
        <topology evidence="1">Multi-pass membrane protein</topology>
    </subcellularLocation>
</comment>
<keyword evidence="4" id="KW-1003">Cell membrane</keyword>
<dbReference type="InterPro" id="IPR036259">
    <property type="entry name" value="MFS_trans_sf"/>
</dbReference>
<comment type="similarity">
    <text evidence="2">Belongs to the major facilitator superfamily. Bcr/CmlA family.</text>
</comment>
<dbReference type="InterPro" id="IPR020846">
    <property type="entry name" value="MFS_dom"/>
</dbReference>
<dbReference type="Proteomes" id="UP000253919">
    <property type="component" value="Unassembled WGS sequence"/>
</dbReference>
<keyword evidence="6 8" id="KW-1133">Transmembrane helix</keyword>
<dbReference type="Gene3D" id="1.20.1720.10">
    <property type="entry name" value="Multidrug resistance protein D"/>
    <property type="match status" value="1"/>
</dbReference>
<evidence type="ECO:0000256" key="6">
    <source>
        <dbReference type="ARBA" id="ARBA00022989"/>
    </source>
</evidence>
<dbReference type="PANTHER" id="PTHR23502:SF132">
    <property type="entry name" value="POLYAMINE TRANSPORTER 2-RELATED"/>
    <property type="match status" value="1"/>
</dbReference>
<feature type="transmembrane region" description="Helical" evidence="8">
    <location>
        <begin position="46"/>
        <end position="65"/>
    </location>
</feature>
<dbReference type="PROSITE" id="PS50850">
    <property type="entry name" value="MFS"/>
    <property type="match status" value="1"/>
</dbReference>
<dbReference type="NCBIfam" id="TIGR00710">
    <property type="entry name" value="efflux_Bcr_CflA"/>
    <property type="match status" value="1"/>
</dbReference>
<feature type="transmembrane region" description="Helical" evidence="8">
    <location>
        <begin position="369"/>
        <end position="389"/>
    </location>
</feature>
<evidence type="ECO:0000256" key="8">
    <source>
        <dbReference type="SAM" id="Phobius"/>
    </source>
</evidence>
<dbReference type="GO" id="GO:0015385">
    <property type="term" value="F:sodium:proton antiporter activity"/>
    <property type="evidence" value="ECO:0007669"/>
    <property type="project" value="TreeGrafter"/>
</dbReference>
<dbReference type="GO" id="GO:0042910">
    <property type="term" value="F:xenobiotic transmembrane transporter activity"/>
    <property type="evidence" value="ECO:0007669"/>
    <property type="project" value="InterPro"/>
</dbReference>
<keyword evidence="7 8" id="KW-0472">Membrane</keyword>
<dbReference type="InterPro" id="IPR004812">
    <property type="entry name" value="Efflux_drug-R_Bcr/CmlA"/>
</dbReference>
<feature type="transmembrane region" description="Helical" evidence="8">
    <location>
        <begin position="101"/>
        <end position="122"/>
    </location>
</feature>
<evidence type="ECO:0000313" key="10">
    <source>
        <dbReference type="EMBL" id="RDC62833.1"/>
    </source>
</evidence>
<dbReference type="FunFam" id="1.20.1720.10:FF:000005">
    <property type="entry name" value="Bcr/CflA family efflux transporter"/>
    <property type="match status" value="1"/>
</dbReference>
<feature type="domain" description="Major facilitator superfamily (MFS) profile" evidence="9">
    <location>
        <begin position="10"/>
        <end position="395"/>
    </location>
</feature>
<dbReference type="AlphaFoldDB" id="A0A369QD43"/>
<evidence type="ECO:0000256" key="4">
    <source>
        <dbReference type="ARBA" id="ARBA00022475"/>
    </source>
</evidence>
<evidence type="ECO:0000256" key="2">
    <source>
        <dbReference type="ARBA" id="ARBA00006236"/>
    </source>
</evidence>
<name>A0A369QD43_9BACT</name>
<protein>
    <submittedName>
        <fullName evidence="10">Putative transporter AQR1</fullName>
    </submittedName>
</protein>
<feature type="transmembrane region" description="Helical" evidence="8">
    <location>
        <begin position="162"/>
        <end position="184"/>
    </location>
</feature>
<feature type="transmembrane region" description="Helical" evidence="8">
    <location>
        <begin position="344"/>
        <end position="363"/>
    </location>
</feature>
<dbReference type="RefSeq" id="WP_115372227.1">
    <property type="nucleotide sequence ID" value="NZ_QASA01000001.1"/>
</dbReference>
<dbReference type="GO" id="GO:1990961">
    <property type="term" value="P:xenobiotic detoxification by transmembrane export across the plasma membrane"/>
    <property type="evidence" value="ECO:0007669"/>
    <property type="project" value="InterPro"/>
</dbReference>
<dbReference type="CDD" id="cd17320">
    <property type="entry name" value="MFS_MdfA_MDR_like"/>
    <property type="match status" value="1"/>
</dbReference>
<comment type="caution">
    <text evidence="10">The sequence shown here is derived from an EMBL/GenBank/DDBJ whole genome shotgun (WGS) entry which is preliminary data.</text>
</comment>
<keyword evidence="11" id="KW-1185">Reference proteome</keyword>
<feature type="transmembrane region" description="Helical" evidence="8">
    <location>
        <begin position="77"/>
        <end position="95"/>
    </location>
</feature>
<dbReference type="InterPro" id="IPR011701">
    <property type="entry name" value="MFS"/>
</dbReference>
<reference evidence="10 11" key="1">
    <citation type="submission" date="2018-04" db="EMBL/GenBank/DDBJ databases">
        <title>Adhaeribacter sp. HMF7616 genome sequencing and assembly.</title>
        <authorList>
            <person name="Kang H."/>
            <person name="Kang J."/>
            <person name="Cha I."/>
            <person name="Kim H."/>
            <person name="Joh K."/>
        </authorList>
    </citation>
    <scope>NUCLEOTIDE SEQUENCE [LARGE SCALE GENOMIC DNA]</scope>
    <source>
        <strain evidence="10 11">HMF7616</strain>
    </source>
</reference>
<sequence>MKNSQNRFGIILILGVLATISPFSIDMYLPGFPALARDLNTTIDHIQLSLTSYLIGIALGQLLYGPLLDRFGRKNPLYAGLLVYVLATVGCAFTNSADTLILMRFVQAIGGCAGMVAALALVRDLFPVSEIAKVLSLQTLVISVSPMIAPTVGGYVTAAFGWQYIFIVLAIIVVLVIIAIYLALPAGRAPDKSISLLPQPVLRNFYSVLKNPQFLTYMLAGGIGAAAPFAYISGSPDVFMNIYQVSEQEYGWIFAILAAAMIGSTQLNTPLLKRFSSEQLLTFALTLQTVVGSLLVIGSLAGWYGKYGLILLIFIFLAGQGLNVPNSSALSLAPFARQAGSASALLGCLRMGAGALASAAVSVLHNQTVLPMVSVMALCAVLGLILLLIGRKQIQSGAGSPADAALVILETEQPIPFKK</sequence>
<evidence type="ECO:0000256" key="5">
    <source>
        <dbReference type="ARBA" id="ARBA00022692"/>
    </source>
</evidence>
<evidence type="ECO:0000256" key="7">
    <source>
        <dbReference type="ARBA" id="ARBA00023136"/>
    </source>
</evidence>
<evidence type="ECO:0000256" key="3">
    <source>
        <dbReference type="ARBA" id="ARBA00022448"/>
    </source>
</evidence>
<keyword evidence="5 8" id="KW-0812">Transmembrane</keyword>
<dbReference type="EMBL" id="QASA01000001">
    <property type="protein sequence ID" value="RDC62833.1"/>
    <property type="molecule type" value="Genomic_DNA"/>
</dbReference>
<feature type="transmembrane region" description="Helical" evidence="8">
    <location>
        <begin position="134"/>
        <end position="156"/>
    </location>
</feature>
<feature type="transmembrane region" description="Helical" evidence="8">
    <location>
        <begin position="214"/>
        <end position="232"/>
    </location>
</feature>
<evidence type="ECO:0000313" key="11">
    <source>
        <dbReference type="Proteomes" id="UP000253919"/>
    </source>
</evidence>
<dbReference type="GO" id="GO:0005886">
    <property type="term" value="C:plasma membrane"/>
    <property type="evidence" value="ECO:0007669"/>
    <property type="project" value="UniProtKB-SubCell"/>
</dbReference>
<evidence type="ECO:0000256" key="1">
    <source>
        <dbReference type="ARBA" id="ARBA00004651"/>
    </source>
</evidence>
<dbReference type="NCBIfam" id="NF008314">
    <property type="entry name" value="PRK11102.1"/>
    <property type="match status" value="1"/>
</dbReference>
<feature type="transmembrane region" description="Helical" evidence="8">
    <location>
        <begin position="307"/>
        <end position="324"/>
    </location>
</feature>
<evidence type="ECO:0000259" key="9">
    <source>
        <dbReference type="PROSITE" id="PS50850"/>
    </source>
</evidence>
<accession>A0A369QD43</accession>
<gene>
    <name evidence="10" type="ORF">AHMF7616_01427</name>
</gene>
<dbReference type="OrthoDB" id="9800416at2"/>
<keyword evidence="3" id="KW-0813">Transport</keyword>
<feature type="transmembrane region" description="Helical" evidence="8">
    <location>
        <begin position="280"/>
        <end position="301"/>
    </location>
</feature>
<dbReference type="Pfam" id="PF07690">
    <property type="entry name" value="MFS_1"/>
    <property type="match status" value="1"/>
</dbReference>
<dbReference type="PANTHER" id="PTHR23502">
    <property type="entry name" value="MAJOR FACILITATOR SUPERFAMILY"/>
    <property type="match status" value="1"/>
</dbReference>
<dbReference type="SUPFAM" id="SSF103473">
    <property type="entry name" value="MFS general substrate transporter"/>
    <property type="match status" value="1"/>
</dbReference>
<proteinExistence type="inferred from homology"/>
<organism evidence="10 11">
    <name type="scientific">Adhaeribacter pallidiroseus</name>
    <dbReference type="NCBI Taxonomy" id="2072847"/>
    <lineage>
        <taxon>Bacteria</taxon>
        <taxon>Pseudomonadati</taxon>
        <taxon>Bacteroidota</taxon>
        <taxon>Cytophagia</taxon>
        <taxon>Cytophagales</taxon>
        <taxon>Hymenobacteraceae</taxon>
        <taxon>Adhaeribacter</taxon>
    </lineage>
</organism>